<protein>
    <submittedName>
        <fullName evidence="2">Uncharacterized protein</fullName>
    </submittedName>
</protein>
<dbReference type="Proteomes" id="UP000619033">
    <property type="component" value="Unassembled WGS sequence"/>
</dbReference>
<keyword evidence="1" id="KW-0732">Signal</keyword>
<dbReference type="RefSeq" id="WP_202660923.1">
    <property type="nucleotide sequence ID" value="NZ_JAESVP010000005.1"/>
</dbReference>
<evidence type="ECO:0000313" key="3">
    <source>
        <dbReference type="Proteomes" id="UP000619033"/>
    </source>
</evidence>
<gene>
    <name evidence="2" type="ORF">JI744_11375</name>
</gene>
<name>A0A8J7MTI4_9RHOB</name>
<feature type="signal peptide" evidence="1">
    <location>
        <begin position="1"/>
        <end position="18"/>
    </location>
</feature>
<sequence>MRAICLVTLLLVAARAVADIGTAKMTGDECRSTWGTIATLIGPQDTGKKIGDGPFVADDGACEMRDLGVDKAGARRLRWRAEGAQAVTQGQMPVAAEFDLLDIYLGDGPAKAGGGGWFKVAKTRVDGGASFRWDAASQTMEIGQFYLTTGAGNRIALRADVAGLREGDLETLGPRLLTAKVTALDISLDSTDLAAFVAALPKRNPPDAKATTAHPPPDPVTSAQTLLAAALPDLPPGVVDAESAAAL</sequence>
<reference evidence="2" key="1">
    <citation type="submission" date="2021-01" db="EMBL/GenBank/DDBJ databases">
        <title>Genome seq and assembly of Tabrizicola sp. KVB23.</title>
        <authorList>
            <person name="Chhetri G."/>
        </authorList>
    </citation>
    <scope>NUCLEOTIDE SEQUENCE</scope>
    <source>
        <strain evidence="2">KVB23</strain>
    </source>
</reference>
<dbReference type="AlphaFoldDB" id="A0A8J7MTI4"/>
<proteinExistence type="predicted"/>
<evidence type="ECO:0000256" key="1">
    <source>
        <dbReference type="SAM" id="SignalP"/>
    </source>
</evidence>
<dbReference type="EMBL" id="JAESVP010000005">
    <property type="protein sequence ID" value="MBL4928705.1"/>
    <property type="molecule type" value="Genomic_DNA"/>
</dbReference>
<comment type="caution">
    <text evidence="2">The sequence shown here is derived from an EMBL/GenBank/DDBJ whole genome shotgun (WGS) entry which is preliminary data.</text>
</comment>
<evidence type="ECO:0000313" key="2">
    <source>
        <dbReference type="EMBL" id="MBL4928705.1"/>
    </source>
</evidence>
<feature type="chain" id="PRO_5035253018" evidence="1">
    <location>
        <begin position="19"/>
        <end position="247"/>
    </location>
</feature>
<organism evidence="2 3">
    <name type="scientific">Fuscibacter oryzae</name>
    <dbReference type="NCBI Taxonomy" id="2803939"/>
    <lineage>
        <taxon>Bacteria</taxon>
        <taxon>Pseudomonadati</taxon>
        <taxon>Pseudomonadota</taxon>
        <taxon>Alphaproteobacteria</taxon>
        <taxon>Rhodobacterales</taxon>
        <taxon>Paracoccaceae</taxon>
        <taxon>Fuscibacter</taxon>
    </lineage>
</organism>
<accession>A0A8J7MTI4</accession>
<keyword evidence="3" id="KW-1185">Reference proteome</keyword>